<feature type="transmembrane region" description="Helical" evidence="7">
    <location>
        <begin position="123"/>
        <end position="142"/>
    </location>
</feature>
<dbReference type="InterPro" id="IPR000515">
    <property type="entry name" value="MetI-like"/>
</dbReference>
<keyword evidence="4 7" id="KW-0812">Transmembrane</keyword>
<accession>A0A0P6VZU9</accession>
<dbReference type="PANTHER" id="PTHR30151:SF20">
    <property type="entry name" value="ABC TRANSPORTER PERMEASE PROTEIN HI_0355-RELATED"/>
    <property type="match status" value="1"/>
</dbReference>
<dbReference type="PROSITE" id="PS50928">
    <property type="entry name" value="ABC_TM1"/>
    <property type="match status" value="1"/>
</dbReference>
<dbReference type="EMBL" id="LJYW01000001">
    <property type="protein sequence ID" value="KPL51314.1"/>
    <property type="molecule type" value="Genomic_DNA"/>
</dbReference>
<evidence type="ECO:0000256" key="1">
    <source>
        <dbReference type="ARBA" id="ARBA00004651"/>
    </source>
</evidence>
<comment type="caution">
    <text evidence="9">The sequence shown here is derived from an EMBL/GenBank/DDBJ whole genome shotgun (WGS) entry which is preliminary data.</text>
</comment>
<comment type="similarity">
    <text evidence="7">Belongs to the binding-protein-dependent transport system permease family.</text>
</comment>
<dbReference type="CDD" id="cd06261">
    <property type="entry name" value="TM_PBP2"/>
    <property type="match status" value="1"/>
</dbReference>
<evidence type="ECO:0000256" key="5">
    <source>
        <dbReference type="ARBA" id="ARBA00022989"/>
    </source>
</evidence>
<feature type="transmembrane region" description="Helical" evidence="7">
    <location>
        <begin position="61"/>
        <end position="83"/>
    </location>
</feature>
<evidence type="ECO:0000256" key="6">
    <source>
        <dbReference type="ARBA" id="ARBA00023136"/>
    </source>
</evidence>
<keyword evidence="6 7" id="KW-0472">Membrane</keyword>
<evidence type="ECO:0000259" key="8">
    <source>
        <dbReference type="PROSITE" id="PS50928"/>
    </source>
</evidence>
<dbReference type="SUPFAM" id="SSF161098">
    <property type="entry name" value="MetI-like"/>
    <property type="match status" value="1"/>
</dbReference>
<dbReference type="PANTHER" id="PTHR30151">
    <property type="entry name" value="ALKANE SULFONATE ABC TRANSPORTER-RELATED, MEMBRANE SUBUNIT"/>
    <property type="match status" value="1"/>
</dbReference>
<feature type="transmembrane region" description="Helical" evidence="7">
    <location>
        <begin position="172"/>
        <end position="194"/>
    </location>
</feature>
<evidence type="ECO:0000256" key="4">
    <source>
        <dbReference type="ARBA" id="ARBA00022692"/>
    </source>
</evidence>
<dbReference type="Proteomes" id="UP000048984">
    <property type="component" value="Unassembled WGS sequence"/>
</dbReference>
<dbReference type="STRING" id="665126.ABB55_02985"/>
<keyword evidence="5 7" id="KW-1133">Transmembrane helix</keyword>
<feature type="transmembrane region" description="Helical" evidence="7">
    <location>
        <begin position="95"/>
        <end position="117"/>
    </location>
</feature>
<reference evidence="9 10" key="2">
    <citation type="submission" date="2015-10" db="EMBL/GenBank/DDBJ databases">
        <title>Draft Genome Sequence of Prosthecomicrobium hirschii ATCC 27832.</title>
        <authorList>
            <person name="Daniel J."/>
            <person name="Givan S.A."/>
            <person name="Brun Y.V."/>
            <person name="Brown P.J."/>
        </authorList>
    </citation>
    <scope>NUCLEOTIDE SEQUENCE [LARGE SCALE GENOMIC DNA]</scope>
    <source>
        <strain evidence="9 10">16</strain>
    </source>
</reference>
<evidence type="ECO:0000313" key="9">
    <source>
        <dbReference type="EMBL" id="KPL51314.1"/>
    </source>
</evidence>
<protein>
    <submittedName>
        <fullName evidence="9">ABC transporter permease</fullName>
    </submittedName>
</protein>
<name>A0A0P6VZU9_9HYPH</name>
<feature type="domain" description="ABC transmembrane type-1" evidence="8">
    <location>
        <begin position="57"/>
        <end position="237"/>
    </location>
</feature>
<proteinExistence type="inferred from homology"/>
<sequence>MFEKNGGALSSIATAIALLVVWEGATRLLGIPTYLLPAPSVIASDFARNWPRIADSSWITTLNMVAGFVLSVLVGIPLAMALAYSPQVERSIYPIVVFLQILPKIAIAPLFIVWFGFGTMPKVLLVFLLTFFPIVVNTVVGFKSVDPGVMELARSTGAGALRTFYKIRFPSALPSIFVGLKIAAALASTAAVVAEFVASDSGLGYLIITYNGQLATPMVFATIIVLGVIGLVFYFLIEFVERLVVPWHVSMRADQAGA</sequence>
<organism evidence="9 10">
    <name type="scientific">Prosthecodimorpha hirschii</name>
    <dbReference type="NCBI Taxonomy" id="665126"/>
    <lineage>
        <taxon>Bacteria</taxon>
        <taxon>Pseudomonadati</taxon>
        <taxon>Pseudomonadota</taxon>
        <taxon>Alphaproteobacteria</taxon>
        <taxon>Hyphomicrobiales</taxon>
        <taxon>Ancalomicrobiaceae</taxon>
        <taxon>Prosthecodimorpha</taxon>
    </lineage>
</organism>
<keyword evidence="2 7" id="KW-0813">Transport</keyword>
<evidence type="ECO:0000313" key="10">
    <source>
        <dbReference type="Proteomes" id="UP000048984"/>
    </source>
</evidence>
<dbReference type="RefSeq" id="WP_054357477.1">
    <property type="nucleotide sequence ID" value="NZ_JAPCYQ010000001.1"/>
</dbReference>
<dbReference type="GO" id="GO:0005886">
    <property type="term" value="C:plasma membrane"/>
    <property type="evidence" value="ECO:0007669"/>
    <property type="project" value="UniProtKB-SubCell"/>
</dbReference>
<comment type="subcellular location">
    <subcellularLocation>
        <location evidence="1 7">Cell membrane</location>
        <topology evidence="1 7">Multi-pass membrane protein</topology>
    </subcellularLocation>
</comment>
<dbReference type="GO" id="GO:0055085">
    <property type="term" value="P:transmembrane transport"/>
    <property type="evidence" value="ECO:0007669"/>
    <property type="project" value="InterPro"/>
</dbReference>
<dbReference type="Gene3D" id="1.10.3720.10">
    <property type="entry name" value="MetI-like"/>
    <property type="match status" value="1"/>
</dbReference>
<evidence type="ECO:0000256" key="7">
    <source>
        <dbReference type="RuleBase" id="RU363032"/>
    </source>
</evidence>
<dbReference type="AlphaFoldDB" id="A0A0P6VZU9"/>
<keyword evidence="3" id="KW-1003">Cell membrane</keyword>
<gene>
    <name evidence="9" type="ORF">ABB55_02985</name>
</gene>
<reference evidence="9 10" key="1">
    <citation type="submission" date="2015-09" db="EMBL/GenBank/DDBJ databases">
        <authorList>
            <person name="Jackson K.R."/>
            <person name="Lunt B.L."/>
            <person name="Fisher J.N.B."/>
            <person name="Gardner A.V."/>
            <person name="Bailey M.E."/>
            <person name="Deus L.M."/>
            <person name="Earl A.S."/>
            <person name="Gibby P.D."/>
            <person name="Hartmann K.A."/>
            <person name="Liu J.E."/>
            <person name="Manci A.M."/>
            <person name="Nielsen D.A."/>
            <person name="Solomon M.B."/>
            <person name="Breakwell D.P."/>
            <person name="Burnett S.H."/>
            <person name="Grose J.H."/>
        </authorList>
    </citation>
    <scope>NUCLEOTIDE SEQUENCE [LARGE SCALE GENOMIC DNA]</scope>
    <source>
        <strain evidence="9 10">16</strain>
    </source>
</reference>
<dbReference type="Pfam" id="PF00528">
    <property type="entry name" value="BPD_transp_1"/>
    <property type="match status" value="1"/>
</dbReference>
<evidence type="ECO:0000256" key="3">
    <source>
        <dbReference type="ARBA" id="ARBA00022475"/>
    </source>
</evidence>
<evidence type="ECO:0000256" key="2">
    <source>
        <dbReference type="ARBA" id="ARBA00022448"/>
    </source>
</evidence>
<dbReference type="InterPro" id="IPR035906">
    <property type="entry name" value="MetI-like_sf"/>
</dbReference>
<keyword evidence="10" id="KW-1185">Reference proteome</keyword>
<feature type="transmembrane region" description="Helical" evidence="7">
    <location>
        <begin position="214"/>
        <end position="237"/>
    </location>
</feature>